<evidence type="ECO:0000256" key="14">
    <source>
        <dbReference type="ARBA" id="ARBA00041712"/>
    </source>
</evidence>
<evidence type="ECO:0000256" key="15">
    <source>
        <dbReference type="ARBA" id="ARBA00049421"/>
    </source>
</evidence>
<evidence type="ECO:0000259" key="17">
    <source>
        <dbReference type="PROSITE" id="PS51186"/>
    </source>
</evidence>
<comment type="similarity">
    <text evidence="3 16">Belongs to the glycosyltransferase 13 family.</text>
</comment>
<dbReference type="Pfam" id="PF03071">
    <property type="entry name" value="GNT-I"/>
    <property type="match status" value="2"/>
</dbReference>
<dbReference type="InterPro" id="IPR004139">
    <property type="entry name" value="Glyco_trans_13"/>
</dbReference>
<comment type="subcellular location">
    <subcellularLocation>
        <location evidence="1 16">Golgi apparatus membrane</location>
        <topology evidence="1 16">Single-pass type II membrane protein</topology>
    </subcellularLocation>
</comment>
<evidence type="ECO:0000256" key="8">
    <source>
        <dbReference type="ARBA" id="ARBA00022968"/>
    </source>
</evidence>
<dbReference type="GO" id="GO:0000139">
    <property type="term" value="C:Golgi membrane"/>
    <property type="evidence" value="ECO:0007669"/>
    <property type="project" value="UniProtKB-SubCell"/>
</dbReference>
<comment type="catalytic activity">
    <reaction evidence="15 16">
        <text>N(4)-(alpha-D-Man-(1-&gt;3)-[alpha-D-Man-(1-&gt;3)-[alpha-D-Man-(1-&gt;6)]-alpha-D-Man-(1-&gt;6)]-beta-D-Man-(1-&gt;4)-beta-D-GlcNAc-(1-&gt;4)-beta-D-GlcNAc)-L-asparaginyl-[protein] (N-glucan mannose isomer 5A1,2) + UDP-N-acetyl-alpha-D-glucosamine = N(4)-{beta-D-GlcNAc-(1-&gt;2)-alpha-D-Man-(1-&gt;3)-[alpha-D-Man-(1-&gt;3)-[alpha-D-Man-(1-&gt;6)]-alpha-D-Man-(1-&gt;6)]-beta-D-Man-(1-&gt;4)-beta-D-GlcNAc-(1-&gt;4)-beta-D-GlcNAc}-L-asparaginyl-[protein] + UDP + H(+)</text>
        <dbReference type="Rhea" id="RHEA:11456"/>
        <dbReference type="Rhea" id="RHEA-COMP:14367"/>
        <dbReference type="Rhea" id="RHEA-COMP:14368"/>
        <dbReference type="ChEBI" id="CHEBI:15378"/>
        <dbReference type="ChEBI" id="CHEBI:57705"/>
        <dbReference type="ChEBI" id="CHEBI:58223"/>
        <dbReference type="ChEBI" id="CHEBI:59087"/>
        <dbReference type="ChEBI" id="CHEBI:60625"/>
        <dbReference type="EC" id="2.4.1.101"/>
    </reaction>
</comment>
<gene>
    <name evidence="18" type="ORF">QBZ16_005448</name>
</gene>
<dbReference type="SUPFAM" id="SSF55729">
    <property type="entry name" value="Acyl-CoA N-acyltransferases (Nat)"/>
    <property type="match status" value="1"/>
</dbReference>
<dbReference type="Gene3D" id="3.40.630.30">
    <property type="match status" value="1"/>
</dbReference>
<evidence type="ECO:0000256" key="11">
    <source>
        <dbReference type="ARBA" id="ARBA00023136"/>
    </source>
</evidence>
<keyword evidence="6" id="KW-0812">Transmembrane</keyword>
<comment type="cofactor">
    <cofactor evidence="16">
        <name>Mn(2+)</name>
        <dbReference type="ChEBI" id="CHEBI:29035"/>
    </cofactor>
    <text evidence="16">The cofactor is mostly bound to the substrate.</text>
</comment>
<keyword evidence="5" id="KW-0808">Transferase</keyword>
<keyword evidence="9" id="KW-1133">Transmembrane helix</keyword>
<evidence type="ECO:0000256" key="6">
    <source>
        <dbReference type="ARBA" id="ARBA00022692"/>
    </source>
</evidence>
<dbReference type="CDD" id="cd04301">
    <property type="entry name" value="NAT_SF"/>
    <property type="match status" value="1"/>
</dbReference>
<dbReference type="PANTHER" id="PTHR10468:SF0">
    <property type="entry name" value="ALPHA-1,3-MANNOSYL-GLYCOPROTEIN 2-BETA-N-ACETYLGLUCOSAMINYLTRANSFERASE"/>
    <property type="match status" value="1"/>
</dbReference>
<feature type="domain" description="N-acetyltransferase" evidence="17">
    <location>
        <begin position="148"/>
        <end position="284"/>
    </location>
</feature>
<dbReference type="Pfam" id="PF00583">
    <property type="entry name" value="Acetyltransf_1"/>
    <property type="match status" value="1"/>
</dbReference>
<organism evidence="18 19">
    <name type="scientific">Prototheca wickerhamii</name>
    <dbReference type="NCBI Taxonomy" id="3111"/>
    <lineage>
        <taxon>Eukaryota</taxon>
        <taxon>Viridiplantae</taxon>
        <taxon>Chlorophyta</taxon>
        <taxon>core chlorophytes</taxon>
        <taxon>Trebouxiophyceae</taxon>
        <taxon>Chlorellales</taxon>
        <taxon>Chlorellaceae</taxon>
        <taxon>Prototheca</taxon>
    </lineage>
</organism>
<keyword evidence="8 16" id="KW-0735">Signal-anchor</keyword>
<evidence type="ECO:0000256" key="12">
    <source>
        <dbReference type="ARBA" id="ARBA00023211"/>
    </source>
</evidence>
<keyword evidence="4 16" id="KW-0328">Glycosyltransferase</keyword>
<dbReference type="Proteomes" id="UP001255856">
    <property type="component" value="Unassembled WGS sequence"/>
</dbReference>
<evidence type="ECO:0000256" key="5">
    <source>
        <dbReference type="ARBA" id="ARBA00022679"/>
    </source>
</evidence>
<keyword evidence="19" id="KW-1185">Reference proteome</keyword>
<dbReference type="InterPro" id="IPR052261">
    <property type="entry name" value="Glycosyltransferase_13"/>
</dbReference>
<dbReference type="PROSITE" id="PS51186">
    <property type="entry name" value="GNAT"/>
    <property type="match status" value="1"/>
</dbReference>
<keyword evidence="7 16" id="KW-0479">Metal-binding</keyword>
<evidence type="ECO:0000256" key="4">
    <source>
        <dbReference type="ARBA" id="ARBA00022676"/>
    </source>
</evidence>
<evidence type="ECO:0000256" key="13">
    <source>
        <dbReference type="ARBA" id="ARBA00038949"/>
    </source>
</evidence>
<comment type="pathway">
    <text evidence="2 16">Protein modification; protein glycosylation.</text>
</comment>
<comment type="function">
    <text evidence="16">Initiates complex N-linked carbohydrate formation. Essential for the conversion of high-mannose to hybrid and complex N-glycans.</text>
</comment>
<dbReference type="EC" id="2.4.1.101" evidence="13 16"/>
<dbReference type="InterPro" id="IPR000182">
    <property type="entry name" value="GNAT_dom"/>
</dbReference>
<dbReference type="Gene3D" id="3.90.550.10">
    <property type="entry name" value="Spore Coat Polysaccharide Biosynthesis Protein SpsA, Chain A"/>
    <property type="match status" value="1"/>
</dbReference>
<keyword evidence="12 16" id="KW-0464">Manganese</keyword>
<name>A0AAD9IEJ2_PROWI</name>
<dbReference type="InterPro" id="IPR029044">
    <property type="entry name" value="Nucleotide-diphossugar_trans"/>
</dbReference>
<protein>
    <recommendedName>
        <fullName evidence="13 16">Alpha-1,3-mannosyl-glycoprotein 2-beta-N-acetylglucosaminyltransferase</fullName>
        <shortName evidence="16">GNT-I</shortName>
        <shortName evidence="16">GlcNAc-T I</shortName>
        <ecNumber evidence="13 16">2.4.1.101</ecNumber>
    </recommendedName>
    <alternativeName>
        <fullName evidence="14 16">N-glycosyl-oligosaccharide-glycoprotein N-acetylglucosaminyltransferase I</fullName>
    </alternativeName>
</protein>
<evidence type="ECO:0000256" key="3">
    <source>
        <dbReference type="ARBA" id="ARBA00006492"/>
    </source>
</evidence>
<keyword evidence="11" id="KW-0472">Membrane</keyword>
<proteinExistence type="inferred from homology"/>
<dbReference type="AlphaFoldDB" id="A0AAD9IEJ2"/>
<reference evidence="18" key="1">
    <citation type="submission" date="2021-01" db="EMBL/GenBank/DDBJ databases">
        <authorList>
            <person name="Eckstrom K.M.E."/>
        </authorList>
    </citation>
    <scope>NUCLEOTIDE SEQUENCE</scope>
    <source>
        <strain evidence="18">UVCC 0001</strain>
    </source>
</reference>
<evidence type="ECO:0000256" key="7">
    <source>
        <dbReference type="ARBA" id="ARBA00022723"/>
    </source>
</evidence>
<sequence length="288" mass="32142">MVTFDRGDYANRTLQSLVGVHSRDPRNRFIFRTFFECFEFERLIIIEDDMLLAPDFFSYFLATGKVMDRDPSLLPEVSRTYNFGQVGSSEGQYFRRFLKPMALAGAGVDWETMDLDYLLPQRFHAHFESLMASATDMEAGEAWAATAGPVRDAVPRASYEGVVQSGFPYRNPERLKAALDGSVLCLRAEAAQPQVAGPPSRLIGFARACSDATLVAVIWDVVVDPDWRCLGVGRALVRQLTGRLVQDGIDLVSLFADDRLVGMYEELGFTSEPGTFLPMQLNREDVIG</sequence>
<dbReference type="GO" id="GO:0016747">
    <property type="term" value="F:acyltransferase activity, transferring groups other than amino-acyl groups"/>
    <property type="evidence" value="ECO:0007669"/>
    <property type="project" value="InterPro"/>
</dbReference>
<evidence type="ECO:0000256" key="9">
    <source>
        <dbReference type="ARBA" id="ARBA00022989"/>
    </source>
</evidence>
<dbReference type="PANTHER" id="PTHR10468">
    <property type="entry name" value="PROTEIN O-LINKED-MANNOSE BETA-1,2-N-ACETYLGLUCOSAMINYLTRANSFERASE 1/ALPHA-1,3-MANNOSYL-GLYCOPROTEIN 2-BETA-N-ACETYLGLUCOSAMINYLTRANSFERASE"/>
    <property type="match status" value="1"/>
</dbReference>
<dbReference type="GO" id="GO:0003827">
    <property type="term" value="F:alpha-1,3-mannosylglycoprotein 2-beta-N-acetylglucosaminyltransferase activity"/>
    <property type="evidence" value="ECO:0007669"/>
    <property type="project" value="UniProtKB-UniRule"/>
</dbReference>
<comment type="caution">
    <text evidence="18">The sequence shown here is derived from an EMBL/GenBank/DDBJ whole genome shotgun (WGS) entry which is preliminary data.</text>
</comment>
<dbReference type="EMBL" id="JASFZW010000009">
    <property type="protein sequence ID" value="KAK2076688.1"/>
    <property type="molecule type" value="Genomic_DNA"/>
</dbReference>
<evidence type="ECO:0000256" key="2">
    <source>
        <dbReference type="ARBA" id="ARBA00004922"/>
    </source>
</evidence>
<evidence type="ECO:0000256" key="1">
    <source>
        <dbReference type="ARBA" id="ARBA00004323"/>
    </source>
</evidence>
<accession>A0AAD9IEJ2</accession>
<dbReference type="GO" id="GO:0030145">
    <property type="term" value="F:manganese ion binding"/>
    <property type="evidence" value="ECO:0007669"/>
    <property type="project" value="UniProtKB-UniRule"/>
</dbReference>
<keyword evidence="10 16" id="KW-0333">Golgi apparatus</keyword>
<dbReference type="InterPro" id="IPR016181">
    <property type="entry name" value="Acyl_CoA_acyltransferase"/>
</dbReference>
<evidence type="ECO:0000313" key="18">
    <source>
        <dbReference type="EMBL" id="KAK2076688.1"/>
    </source>
</evidence>
<evidence type="ECO:0000313" key="19">
    <source>
        <dbReference type="Proteomes" id="UP001255856"/>
    </source>
</evidence>
<evidence type="ECO:0000256" key="10">
    <source>
        <dbReference type="ARBA" id="ARBA00023034"/>
    </source>
</evidence>
<evidence type="ECO:0000256" key="16">
    <source>
        <dbReference type="RuleBase" id="RU368119"/>
    </source>
</evidence>